<dbReference type="VEuPathDB" id="FungiDB:ACJ73_00463"/>
<comment type="caution">
    <text evidence="1">The sequence shown here is derived from an EMBL/GenBank/DDBJ whole genome shotgun (WGS) entry which is preliminary data.</text>
</comment>
<organism evidence="1 2">
    <name type="scientific">Blastomyces percursus</name>
    <dbReference type="NCBI Taxonomy" id="1658174"/>
    <lineage>
        <taxon>Eukaryota</taxon>
        <taxon>Fungi</taxon>
        <taxon>Dikarya</taxon>
        <taxon>Ascomycota</taxon>
        <taxon>Pezizomycotina</taxon>
        <taxon>Eurotiomycetes</taxon>
        <taxon>Eurotiomycetidae</taxon>
        <taxon>Onygenales</taxon>
        <taxon>Ajellomycetaceae</taxon>
        <taxon>Blastomyces</taxon>
    </lineage>
</organism>
<dbReference type="Proteomes" id="UP000242791">
    <property type="component" value="Unassembled WGS sequence"/>
</dbReference>
<name>A0A1J9QJ75_9EURO</name>
<accession>A0A1J9QJ75</accession>
<evidence type="ECO:0000313" key="1">
    <source>
        <dbReference type="EMBL" id="OJD28138.1"/>
    </source>
</evidence>
<gene>
    <name evidence="1" type="ORF">ACJ73_00463</name>
</gene>
<dbReference type="OrthoDB" id="10473920at2759"/>
<sequence>MIKGQIASGYDVVSRSCMSYGWSTSADTRRPRGGNRGQLAATRAIPDTASATQHKPGATALGGVGLVWLAGLKLWLEP</sequence>
<keyword evidence="2" id="KW-1185">Reference proteome</keyword>
<dbReference type="EMBL" id="LGTZ01000032">
    <property type="protein sequence ID" value="OJD28138.1"/>
    <property type="molecule type" value="Genomic_DNA"/>
</dbReference>
<dbReference type="AlphaFoldDB" id="A0A1J9QJ75"/>
<proteinExistence type="predicted"/>
<protein>
    <submittedName>
        <fullName evidence="1">Uncharacterized protein</fullName>
    </submittedName>
</protein>
<reference evidence="1 2" key="1">
    <citation type="submission" date="2015-08" db="EMBL/GenBank/DDBJ databases">
        <title>Emmonsia species relationships and genome sequence.</title>
        <authorList>
            <person name="Cuomo C.A."/>
            <person name="Schwartz I.S."/>
            <person name="Kenyon C."/>
            <person name="De Hoog G.S."/>
            <person name="Govender N.P."/>
            <person name="Botha A."/>
            <person name="Moreno L."/>
            <person name="De Vries M."/>
            <person name="Munoz J.F."/>
            <person name="Stielow J.B."/>
        </authorList>
    </citation>
    <scope>NUCLEOTIDE SEQUENCE [LARGE SCALE GENOMIC DNA]</scope>
    <source>
        <strain evidence="1 2">EI222</strain>
    </source>
</reference>
<evidence type="ECO:0000313" key="2">
    <source>
        <dbReference type="Proteomes" id="UP000242791"/>
    </source>
</evidence>